<evidence type="ECO:0000256" key="1">
    <source>
        <dbReference type="PROSITE-ProRule" id="PRU00339"/>
    </source>
</evidence>
<dbReference type="Gene3D" id="3.40.50.150">
    <property type="entry name" value="Vaccinia Virus protein VP39"/>
    <property type="match status" value="1"/>
</dbReference>
<dbReference type="PROSITE" id="PS50005">
    <property type="entry name" value="TPR"/>
    <property type="match status" value="1"/>
</dbReference>
<dbReference type="eggNOG" id="COG0457">
    <property type="taxonomic scope" value="Bacteria"/>
</dbReference>
<dbReference type="SUPFAM" id="SSF53335">
    <property type="entry name" value="S-adenosyl-L-methionine-dependent methyltransferases"/>
    <property type="match status" value="1"/>
</dbReference>
<dbReference type="AlphaFoldDB" id="B2J115"/>
<reference evidence="3" key="1">
    <citation type="submission" date="2008-04" db="EMBL/GenBank/DDBJ databases">
        <title>Complete sequence of chromosome of Nostoc punctiforme ATCC 29133.</title>
        <authorList>
            <consortium name="US DOE Joint Genome Institute"/>
            <person name="Copeland A."/>
            <person name="Lucas S."/>
            <person name="Lapidus A."/>
            <person name="Glavina del Rio T."/>
            <person name="Dalin E."/>
            <person name="Tice H."/>
            <person name="Pitluck S."/>
            <person name="Chain P."/>
            <person name="Malfatti S."/>
            <person name="Shin M."/>
            <person name="Vergez L."/>
            <person name="Schmutz J."/>
            <person name="Larimer F."/>
            <person name="Land M."/>
            <person name="Hauser L."/>
            <person name="Kyrpides N."/>
            <person name="Kim E."/>
            <person name="Meeks J.C."/>
            <person name="Elhai J."/>
            <person name="Campbell E.L."/>
            <person name="Thiel T."/>
            <person name="Longmire J."/>
            <person name="Potts M."/>
            <person name="Atlas R."/>
        </authorList>
    </citation>
    <scope>NUCLEOTIDE SEQUENCE [LARGE SCALE GENOMIC DNA]</scope>
    <source>
        <strain evidence="3">ATCC 29133 / PCC 73102</strain>
    </source>
</reference>
<evidence type="ECO:0000313" key="3">
    <source>
        <dbReference type="Proteomes" id="UP000001191"/>
    </source>
</evidence>
<dbReference type="Proteomes" id="UP000001191">
    <property type="component" value="Chromosome"/>
</dbReference>
<proteinExistence type="predicted"/>
<feature type="repeat" description="TPR" evidence="1">
    <location>
        <begin position="13"/>
        <end position="46"/>
    </location>
</feature>
<dbReference type="eggNOG" id="COG4122">
    <property type="taxonomic scope" value="Bacteria"/>
</dbReference>
<protein>
    <submittedName>
        <fullName evidence="2">Uncharacterized protein</fullName>
    </submittedName>
</protein>
<dbReference type="STRING" id="63737.Npun_F3457"/>
<dbReference type="PhylomeDB" id="B2J115"/>
<accession>B2J115</accession>
<dbReference type="Pfam" id="PF13578">
    <property type="entry name" value="Methyltransf_24"/>
    <property type="match status" value="1"/>
</dbReference>
<dbReference type="EnsemblBacteria" id="ACC81866">
    <property type="protein sequence ID" value="ACC81866"/>
    <property type="gene ID" value="Npun_F3457"/>
</dbReference>
<name>B2J115_NOSP7</name>
<dbReference type="Gene3D" id="1.25.40.10">
    <property type="entry name" value="Tetratricopeptide repeat domain"/>
    <property type="match status" value="1"/>
</dbReference>
<gene>
    <name evidence="2" type="ordered locus">Npun_F3457</name>
</gene>
<sequence>MEMRLENMSKDLEERDYSKGAKYIAQHKYSEAIAFYKKSIETDPDLMSNYWYLCLALLLQKQESEAMAIWRSILEKADIEKVKNWTLDIVEVLTAEAIRCKAAFDFESAHRFYGYAAIARGEAWKKVKGYKFTNDWFSQNLPIWENYLIHLANKPEINILEIGSWEGMSACWLLDRILTHESSRITCIDTFEGSIEHKLEYNDSYIKSVEEKFDFNISHTGVQEKVTKIIGNSQDVMRSLPLKSYDMLYIDGSHLASDVLMDAVLGWGLVKIGGLIVFDDYDFKFPNSVDAGQDTKIGIDAFLKVFCKKVNIIHQGHQVIIEKGVVA</sequence>
<dbReference type="KEGG" id="npu:Npun_F3457"/>
<dbReference type="EMBL" id="CP001037">
    <property type="protein sequence ID" value="ACC81866.1"/>
    <property type="molecule type" value="Genomic_DNA"/>
</dbReference>
<dbReference type="SUPFAM" id="SSF48452">
    <property type="entry name" value="TPR-like"/>
    <property type="match status" value="1"/>
</dbReference>
<dbReference type="HOGENOM" id="CLU_849489_0_0_3"/>
<dbReference type="InterPro" id="IPR029063">
    <property type="entry name" value="SAM-dependent_MTases_sf"/>
</dbReference>
<keyword evidence="3" id="KW-1185">Reference proteome</keyword>
<organism evidence="2 3">
    <name type="scientific">Nostoc punctiforme (strain ATCC 29133 / PCC 73102)</name>
    <dbReference type="NCBI Taxonomy" id="63737"/>
    <lineage>
        <taxon>Bacteria</taxon>
        <taxon>Bacillati</taxon>
        <taxon>Cyanobacteriota</taxon>
        <taxon>Cyanophyceae</taxon>
        <taxon>Nostocales</taxon>
        <taxon>Nostocaceae</taxon>
        <taxon>Nostoc</taxon>
    </lineage>
</organism>
<evidence type="ECO:0000313" key="2">
    <source>
        <dbReference type="EMBL" id="ACC81866.1"/>
    </source>
</evidence>
<keyword evidence="1" id="KW-0802">TPR repeat</keyword>
<dbReference type="InterPro" id="IPR019734">
    <property type="entry name" value="TPR_rpt"/>
</dbReference>
<reference evidence="2 3" key="2">
    <citation type="journal article" date="2013" name="Plant Physiol.">
        <title>A Nostoc punctiforme Sugar Transporter Necessary to Establish a Cyanobacterium-Plant Symbiosis.</title>
        <authorList>
            <person name="Ekman M."/>
            <person name="Picossi S."/>
            <person name="Campbell E.L."/>
            <person name="Meeks J.C."/>
            <person name="Flores E."/>
        </authorList>
    </citation>
    <scope>NUCLEOTIDE SEQUENCE [LARGE SCALE GENOMIC DNA]</scope>
    <source>
        <strain evidence="3">ATCC 29133 / PCC 73102</strain>
    </source>
</reference>
<dbReference type="InterPro" id="IPR011990">
    <property type="entry name" value="TPR-like_helical_dom_sf"/>
</dbReference>